<dbReference type="InterPro" id="IPR018076">
    <property type="entry name" value="T2SS_GspF_dom"/>
</dbReference>
<evidence type="ECO:0000256" key="3">
    <source>
        <dbReference type="ARBA" id="ARBA00022692"/>
    </source>
</evidence>
<dbReference type="RefSeq" id="WP_114810892.1">
    <property type="nucleotide sequence ID" value="NZ_CP139965.1"/>
</dbReference>
<dbReference type="EMBL" id="CP139965">
    <property type="protein sequence ID" value="WQD80080.1"/>
    <property type="molecule type" value="Genomic_DNA"/>
</dbReference>
<protein>
    <submittedName>
        <fullName evidence="8">Type II secretion system F family protein</fullName>
    </submittedName>
</protein>
<name>A0ABZ0WS64_9BURK</name>
<evidence type="ECO:0000256" key="4">
    <source>
        <dbReference type="ARBA" id="ARBA00022989"/>
    </source>
</evidence>
<dbReference type="PANTHER" id="PTHR35007">
    <property type="entry name" value="INTEGRAL MEMBRANE PROTEIN-RELATED"/>
    <property type="match status" value="1"/>
</dbReference>
<evidence type="ECO:0000256" key="1">
    <source>
        <dbReference type="ARBA" id="ARBA00004651"/>
    </source>
</evidence>
<organism evidence="8 9">
    <name type="scientific">Paraburkholderia kururiensis</name>
    <dbReference type="NCBI Taxonomy" id="984307"/>
    <lineage>
        <taxon>Bacteria</taxon>
        <taxon>Pseudomonadati</taxon>
        <taxon>Pseudomonadota</taxon>
        <taxon>Betaproteobacteria</taxon>
        <taxon>Burkholderiales</taxon>
        <taxon>Burkholderiaceae</taxon>
        <taxon>Paraburkholderia</taxon>
    </lineage>
</organism>
<dbReference type="Pfam" id="PF00482">
    <property type="entry name" value="T2SSF"/>
    <property type="match status" value="1"/>
</dbReference>
<feature type="transmembrane region" description="Helical" evidence="6">
    <location>
        <begin position="138"/>
        <end position="160"/>
    </location>
</feature>
<evidence type="ECO:0000256" key="6">
    <source>
        <dbReference type="SAM" id="Phobius"/>
    </source>
</evidence>
<feature type="transmembrane region" description="Helical" evidence="6">
    <location>
        <begin position="290"/>
        <end position="314"/>
    </location>
</feature>
<evidence type="ECO:0000313" key="9">
    <source>
        <dbReference type="Proteomes" id="UP001325479"/>
    </source>
</evidence>
<dbReference type="Proteomes" id="UP001325479">
    <property type="component" value="Chromosome"/>
</dbReference>
<keyword evidence="2" id="KW-1003">Cell membrane</keyword>
<comment type="subcellular location">
    <subcellularLocation>
        <location evidence="1">Cell membrane</location>
        <topology evidence="1">Multi-pass membrane protein</topology>
    </subcellularLocation>
</comment>
<sequence length="320" mass="35138">MSPNHTETLVNLLMLLALFGALALWWVRKHGGLRGRIAERARQAALSQRAERVHADVTDDPGSWRTRLTHRLARIGDRLPFFDVAYRAKLQKEMLRGGYRSRHAVSVLLAMKFVMALSFATLAVMLGSHVPNVGHYPAVRGAMMLIAFVIGQVLPEYVLAFTASRRRKLMSAYLPDALDLLVICTNAGNSLAVSIRRVADELADICVPLSGEFSLTADELQLSGDNTRALQGLADRIDLPSIRALISTLIQAMRYGTPITHALRTLSRAERLAHLVTLEEKAAKLAPKMVVPMMIFILPAVVVIAAGPSVIQLIRVLASQ</sequence>
<proteinExistence type="predicted"/>
<feature type="domain" description="Type II secretion system protein GspF" evidence="7">
    <location>
        <begin position="178"/>
        <end position="304"/>
    </location>
</feature>
<keyword evidence="5 6" id="KW-0472">Membrane</keyword>
<dbReference type="PANTHER" id="PTHR35007:SF2">
    <property type="entry name" value="PILUS ASSEMBLE PROTEIN"/>
    <property type="match status" value="1"/>
</dbReference>
<evidence type="ECO:0000313" key="8">
    <source>
        <dbReference type="EMBL" id="WQD80080.1"/>
    </source>
</evidence>
<evidence type="ECO:0000256" key="5">
    <source>
        <dbReference type="ARBA" id="ARBA00023136"/>
    </source>
</evidence>
<reference evidence="8 9" key="1">
    <citation type="submission" date="2023-12" db="EMBL/GenBank/DDBJ databases">
        <title>Genome sequencing and assembly of bacterial species from a model synthetic community.</title>
        <authorList>
            <person name="Hogle S.L."/>
        </authorList>
    </citation>
    <scope>NUCLEOTIDE SEQUENCE [LARGE SCALE GENOMIC DNA]</scope>
    <source>
        <strain evidence="8 9">HAMBI 2494</strain>
    </source>
</reference>
<keyword evidence="3 6" id="KW-0812">Transmembrane</keyword>
<feature type="transmembrane region" description="Helical" evidence="6">
    <location>
        <begin position="6"/>
        <end position="27"/>
    </location>
</feature>
<evidence type="ECO:0000259" key="7">
    <source>
        <dbReference type="Pfam" id="PF00482"/>
    </source>
</evidence>
<feature type="transmembrane region" description="Helical" evidence="6">
    <location>
        <begin position="104"/>
        <end position="126"/>
    </location>
</feature>
<keyword evidence="9" id="KW-1185">Reference proteome</keyword>
<accession>A0ABZ0WS64</accession>
<keyword evidence="4 6" id="KW-1133">Transmembrane helix</keyword>
<gene>
    <name evidence="8" type="ORF">U0042_10550</name>
</gene>
<evidence type="ECO:0000256" key="2">
    <source>
        <dbReference type="ARBA" id="ARBA00022475"/>
    </source>
</evidence>